<dbReference type="AlphaFoldDB" id="A0A397T6K9"/>
<proteinExistence type="predicted"/>
<name>A0A397T6K9_9GLOM</name>
<protein>
    <recommendedName>
        <fullName evidence="4">Crinkler effector protein N-terminal domain-containing protein</fullName>
    </recommendedName>
</protein>
<evidence type="ECO:0000259" key="4">
    <source>
        <dbReference type="Pfam" id="PF20147"/>
    </source>
</evidence>
<dbReference type="Pfam" id="PF20147">
    <property type="entry name" value="Crinkler"/>
    <property type="match status" value="1"/>
</dbReference>
<sequence>MSDSASSSTINIKTEIVHLVENQGEKAELLSYFTKHKDQQDDALSDFICFDMNESKLAYLRNFLKPEQLVTDFVLTRDALEQIKFIYEHKKEEFETSSLLTINSDKFQQFLMHTQLTLRSVDFSRKSKGNDIPPYKWTNLAENHKKQRKNVINYFNQHLKPHLSADISIEDVVNNKEFLNTCKGMALPFSVYGGIDIVLVEKKMIVADIYVNKDIKVFGVLTDLNEFWDIFWLDRSKEIIIISITNCKTAMEVIGKMVKSSKPKIFGMLIVDRMKFIDLCKNFDDPNDDIALLKNFYDEMEDDERITGLVHLVFTPSSQFRCPNFVVVKKERSQRVKDLQTYWQEVIEEQSCETDDEKENLEPSSIKRPRSITTHICLVQGNLSTNAFLINISKDQLIGHLKKTIKIKRQNDFAGDQNELLPTKKILKYFFGTPAKEYIHIIVSPNDADTDSPSTGQKRDKAVFRKVIDDSFHVASAHENLIARNVMPFTIIIKTFLLTRSRMLLSSANEPVLQAIVKSLLPLRYRVSELSLLKYVSLVGLMGNQKNTGVNELEERTQKR</sequence>
<evidence type="ECO:0000313" key="6">
    <source>
        <dbReference type="Proteomes" id="UP000265703"/>
    </source>
</evidence>
<dbReference type="GO" id="GO:0043657">
    <property type="term" value="C:host cell"/>
    <property type="evidence" value="ECO:0007669"/>
    <property type="project" value="UniProtKB-SubCell"/>
</dbReference>
<evidence type="ECO:0000256" key="2">
    <source>
        <dbReference type="ARBA" id="ARBA00004613"/>
    </source>
</evidence>
<evidence type="ECO:0000313" key="5">
    <source>
        <dbReference type="EMBL" id="RIA92959.1"/>
    </source>
</evidence>
<dbReference type="OrthoDB" id="2431762at2759"/>
<gene>
    <name evidence="5" type="ORF">C1645_820030</name>
</gene>
<evidence type="ECO:0000256" key="3">
    <source>
        <dbReference type="ARBA" id="ARBA00022525"/>
    </source>
</evidence>
<dbReference type="InterPro" id="IPR045379">
    <property type="entry name" value="Crinkler_N"/>
</dbReference>
<feature type="domain" description="Crinkler effector protein N-terminal" evidence="4">
    <location>
        <begin position="377"/>
        <end position="420"/>
    </location>
</feature>
<comment type="subcellular location">
    <subcellularLocation>
        <location evidence="1">Host cell</location>
    </subcellularLocation>
    <subcellularLocation>
        <location evidence="2">Secreted</location>
    </subcellularLocation>
</comment>
<dbReference type="Proteomes" id="UP000265703">
    <property type="component" value="Unassembled WGS sequence"/>
</dbReference>
<dbReference type="EMBL" id="QKYT01000114">
    <property type="protein sequence ID" value="RIA92959.1"/>
    <property type="molecule type" value="Genomic_DNA"/>
</dbReference>
<keyword evidence="6" id="KW-1185">Reference proteome</keyword>
<dbReference type="GO" id="GO:0005576">
    <property type="term" value="C:extracellular region"/>
    <property type="evidence" value="ECO:0007669"/>
    <property type="project" value="UniProtKB-SubCell"/>
</dbReference>
<comment type="caution">
    <text evidence="5">The sequence shown here is derived from an EMBL/GenBank/DDBJ whole genome shotgun (WGS) entry which is preliminary data.</text>
</comment>
<evidence type="ECO:0000256" key="1">
    <source>
        <dbReference type="ARBA" id="ARBA00004340"/>
    </source>
</evidence>
<reference evidence="5 6" key="1">
    <citation type="submission" date="2018-06" db="EMBL/GenBank/DDBJ databases">
        <title>Comparative genomics reveals the genomic features of Rhizophagus irregularis, R. cerebriforme, R. diaphanum and Gigaspora rosea, and their symbiotic lifestyle signature.</title>
        <authorList>
            <person name="Morin E."/>
            <person name="San Clemente H."/>
            <person name="Chen E.C.H."/>
            <person name="De La Providencia I."/>
            <person name="Hainaut M."/>
            <person name="Kuo A."/>
            <person name="Kohler A."/>
            <person name="Murat C."/>
            <person name="Tang N."/>
            <person name="Roy S."/>
            <person name="Loubradou J."/>
            <person name="Henrissat B."/>
            <person name="Grigoriev I.V."/>
            <person name="Corradi N."/>
            <person name="Roux C."/>
            <person name="Martin F.M."/>
        </authorList>
    </citation>
    <scope>NUCLEOTIDE SEQUENCE [LARGE SCALE GENOMIC DNA]</scope>
    <source>
        <strain evidence="5 6">DAOM 227022</strain>
    </source>
</reference>
<organism evidence="5 6">
    <name type="scientific">Glomus cerebriforme</name>
    <dbReference type="NCBI Taxonomy" id="658196"/>
    <lineage>
        <taxon>Eukaryota</taxon>
        <taxon>Fungi</taxon>
        <taxon>Fungi incertae sedis</taxon>
        <taxon>Mucoromycota</taxon>
        <taxon>Glomeromycotina</taxon>
        <taxon>Glomeromycetes</taxon>
        <taxon>Glomerales</taxon>
        <taxon>Glomeraceae</taxon>
        <taxon>Glomus</taxon>
    </lineage>
</organism>
<keyword evidence="3" id="KW-0964">Secreted</keyword>
<accession>A0A397T6K9</accession>